<evidence type="ECO:0008006" key="3">
    <source>
        <dbReference type="Google" id="ProtNLM"/>
    </source>
</evidence>
<name>A0ABS6JNE2_9BACI</name>
<sequence>METESSFAPYFTDIDRIIDEGYCFFDKDDYQKACDIWIDAWVKTLEWVDLKDLKDIQEVDKLIDIKEVGQHLLVNWIQDLEMALECAGKRDSRYYQMRFDVSEQFRHHFSESEPLILFNFSIVSAESLYHLDQITKAERLFEQIIEKSNNPWGYIRWGDLYHPANNFRESNKKKAHALYLKGMELAIDSYDQKVLEERIKSLLL</sequence>
<dbReference type="EMBL" id="JAHQCS010000154">
    <property type="protein sequence ID" value="MBU9713930.1"/>
    <property type="molecule type" value="Genomic_DNA"/>
</dbReference>
<dbReference type="Proteomes" id="UP000784880">
    <property type="component" value="Unassembled WGS sequence"/>
</dbReference>
<proteinExistence type="predicted"/>
<reference evidence="1 2" key="1">
    <citation type="submission" date="2021-06" db="EMBL/GenBank/DDBJ databases">
        <title>Bacillus sp. RD4P76, an endophyte from a halophyte.</title>
        <authorList>
            <person name="Sun J.-Q."/>
        </authorList>
    </citation>
    <scope>NUCLEOTIDE SEQUENCE [LARGE SCALE GENOMIC DNA]</scope>
    <source>
        <strain evidence="1 2">CGMCC 1.15917</strain>
    </source>
</reference>
<keyword evidence="2" id="KW-1185">Reference proteome</keyword>
<accession>A0ABS6JNE2</accession>
<gene>
    <name evidence="1" type="ORF">KS419_19545</name>
</gene>
<protein>
    <recommendedName>
        <fullName evidence="3">Tetratricopeptide repeat protein</fullName>
    </recommendedName>
</protein>
<comment type="caution">
    <text evidence="1">The sequence shown here is derived from an EMBL/GenBank/DDBJ whole genome shotgun (WGS) entry which is preliminary data.</text>
</comment>
<organism evidence="1 2">
    <name type="scientific">Evansella tamaricis</name>
    <dbReference type="NCBI Taxonomy" id="2069301"/>
    <lineage>
        <taxon>Bacteria</taxon>
        <taxon>Bacillati</taxon>
        <taxon>Bacillota</taxon>
        <taxon>Bacilli</taxon>
        <taxon>Bacillales</taxon>
        <taxon>Bacillaceae</taxon>
        <taxon>Evansella</taxon>
    </lineage>
</organism>
<dbReference type="RefSeq" id="WP_217068158.1">
    <property type="nucleotide sequence ID" value="NZ_JAHQCS010000154.1"/>
</dbReference>
<evidence type="ECO:0000313" key="2">
    <source>
        <dbReference type="Proteomes" id="UP000784880"/>
    </source>
</evidence>
<evidence type="ECO:0000313" key="1">
    <source>
        <dbReference type="EMBL" id="MBU9713930.1"/>
    </source>
</evidence>